<keyword evidence="4" id="KW-1185">Reference proteome</keyword>
<evidence type="ECO:0000313" key="4">
    <source>
        <dbReference type="Proteomes" id="UP000192284"/>
    </source>
</evidence>
<accession>A0A1W9ZTG1</accession>
<dbReference type="EMBL" id="MVHE01000020">
    <property type="protein sequence ID" value="ORA20826.1"/>
    <property type="molecule type" value="Genomic_DNA"/>
</dbReference>
<dbReference type="Proteomes" id="UP000192284">
    <property type="component" value="Unassembled WGS sequence"/>
</dbReference>
<dbReference type="InterPro" id="IPR007969">
    <property type="entry name" value="DUF732"/>
</dbReference>
<gene>
    <name evidence="3" type="ORF">BST12_14370</name>
</gene>
<feature type="chain" id="PRO_5013004252" description="DUF732 domain-containing protein" evidence="1">
    <location>
        <begin position="23"/>
        <end position="106"/>
    </location>
</feature>
<dbReference type="RefSeq" id="WP_083113831.1">
    <property type="nucleotide sequence ID" value="NZ_JACKTS010000031.1"/>
</dbReference>
<organism evidence="3 4">
    <name type="scientific">Mycobacterium angelicum</name>
    <dbReference type="NCBI Taxonomy" id="470074"/>
    <lineage>
        <taxon>Bacteria</taxon>
        <taxon>Bacillati</taxon>
        <taxon>Actinomycetota</taxon>
        <taxon>Actinomycetes</taxon>
        <taxon>Mycobacteriales</taxon>
        <taxon>Mycobacteriaceae</taxon>
        <taxon>Mycobacterium</taxon>
    </lineage>
</organism>
<dbReference type="AlphaFoldDB" id="A0A1W9ZTG1"/>
<evidence type="ECO:0000313" key="3">
    <source>
        <dbReference type="EMBL" id="ORA20826.1"/>
    </source>
</evidence>
<feature type="signal peptide" evidence="1">
    <location>
        <begin position="1"/>
        <end position="22"/>
    </location>
</feature>
<dbReference type="OrthoDB" id="4382032at2"/>
<name>A0A1W9ZTG1_MYCAN</name>
<evidence type="ECO:0000259" key="2">
    <source>
        <dbReference type="Pfam" id="PF05305"/>
    </source>
</evidence>
<feature type="domain" description="DUF732" evidence="2">
    <location>
        <begin position="26"/>
        <end position="97"/>
    </location>
</feature>
<evidence type="ECO:0000256" key="1">
    <source>
        <dbReference type="SAM" id="SignalP"/>
    </source>
</evidence>
<keyword evidence="1" id="KW-0732">Signal</keyword>
<dbReference type="Pfam" id="PF05305">
    <property type="entry name" value="DUF732"/>
    <property type="match status" value="1"/>
</dbReference>
<proteinExistence type="predicted"/>
<protein>
    <recommendedName>
        <fullName evidence="2">DUF732 domain-containing protein</fullName>
    </recommendedName>
</protein>
<reference evidence="3 4" key="1">
    <citation type="submission" date="2017-02" db="EMBL/GenBank/DDBJ databases">
        <title>The new phylogeny of genus Mycobacterium.</title>
        <authorList>
            <person name="Tortoli E."/>
            <person name="Trovato A."/>
            <person name="Cirillo D.M."/>
        </authorList>
    </citation>
    <scope>NUCLEOTIDE SEQUENCE [LARGE SCALE GENOMIC DNA]</scope>
    <source>
        <strain evidence="3 4">DSM 45057</strain>
    </source>
</reference>
<sequence>MKLLLTVAGVAAVIGLAAPARADVNQDQAFLVALGSAGITYQSADNAVKAGKSVCDMAKSGKPAIDVVKVLQDGNPGLSQTNAAKFTAISAGVYCPDQLPDSSKGG</sequence>
<comment type="caution">
    <text evidence="3">The sequence shown here is derived from an EMBL/GenBank/DDBJ whole genome shotgun (WGS) entry which is preliminary data.</text>
</comment>